<evidence type="ECO:0000313" key="10">
    <source>
        <dbReference type="Proteomes" id="UP001445335"/>
    </source>
</evidence>
<evidence type="ECO:0000256" key="4">
    <source>
        <dbReference type="ARBA" id="ARBA00022692"/>
    </source>
</evidence>
<evidence type="ECO:0000313" key="9">
    <source>
        <dbReference type="EMBL" id="KAK9821412.1"/>
    </source>
</evidence>
<sequence>MPSLRSVATLAVCAGGIYASYLTQGVMQEALAIKRFGPDGERFTGLKALNGIQSVACFLWAALLLVTVARPVKGARLPPVTAYWKAGVTNSIGPALGIEALKNISYPAQVLAKSCKMIPVMVMGTLIGGTFYSALEYACALAIAAGISLFARQSSSKVTAKLAAPNASLGYGLCLVNLVFDGYTNAAQDEIFKRYSDTSALWTMCWMNFWCGAYNLAFLFGVTSSGWQLAAFCRRYPEAAWDVALFCLCGAVGQLFIFATIRRFGSLANTLV</sequence>
<name>A0AAW1QIW3_9CHLO</name>
<evidence type="ECO:0000256" key="7">
    <source>
        <dbReference type="ARBA" id="ARBA00023136"/>
    </source>
</evidence>
<feature type="transmembrane region" description="Helical" evidence="8">
    <location>
        <begin position="131"/>
        <end position="150"/>
    </location>
</feature>
<dbReference type="PANTHER" id="PTHR10778">
    <property type="entry name" value="SOLUTE CARRIER FAMILY 35 MEMBER B"/>
    <property type="match status" value="1"/>
</dbReference>
<reference evidence="9 10" key="1">
    <citation type="journal article" date="2024" name="Nat. Commun.">
        <title>Phylogenomics reveals the evolutionary origins of lichenization in chlorophyte algae.</title>
        <authorList>
            <person name="Puginier C."/>
            <person name="Libourel C."/>
            <person name="Otte J."/>
            <person name="Skaloud P."/>
            <person name="Haon M."/>
            <person name="Grisel S."/>
            <person name="Petersen M."/>
            <person name="Berrin J.G."/>
            <person name="Delaux P.M."/>
            <person name="Dal Grande F."/>
            <person name="Keller J."/>
        </authorList>
    </citation>
    <scope>NUCLEOTIDE SEQUENCE [LARGE SCALE GENOMIC DNA]</scope>
    <source>
        <strain evidence="9 10">SAG 245.80</strain>
    </source>
</reference>
<dbReference type="GO" id="GO:0000139">
    <property type="term" value="C:Golgi membrane"/>
    <property type="evidence" value="ECO:0007669"/>
    <property type="project" value="TreeGrafter"/>
</dbReference>
<feature type="transmembrane region" description="Helical" evidence="8">
    <location>
        <begin position="200"/>
        <end position="222"/>
    </location>
</feature>
<accession>A0AAW1QIW3</accession>
<evidence type="ECO:0000256" key="6">
    <source>
        <dbReference type="ARBA" id="ARBA00022989"/>
    </source>
</evidence>
<keyword evidence="5" id="KW-0256">Endoplasmic reticulum</keyword>
<keyword evidence="4 8" id="KW-0812">Transmembrane</keyword>
<feature type="transmembrane region" description="Helical" evidence="8">
    <location>
        <begin position="162"/>
        <end position="180"/>
    </location>
</feature>
<keyword evidence="3" id="KW-0813">Transport</keyword>
<dbReference type="InterPro" id="IPR013657">
    <property type="entry name" value="SCL35B1-4/HUT1"/>
</dbReference>
<evidence type="ECO:0000256" key="2">
    <source>
        <dbReference type="ARBA" id="ARBA00008349"/>
    </source>
</evidence>
<keyword evidence="10" id="KW-1185">Reference proteome</keyword>
<dbReference type="GO" id="GO:0005460">
    <property type="term" value="F:UDP-glucose transmembrane transporter activity"/>
    <property type="evidence" value="ECO:0007669"/>
    <property type="project" value="TreeGrafter"/>
</dbReference>
<organism evidence="9 10">
    <name type="scientific">Elliptochloris bilobata</name>
    <dbReference type="NCBI Taxonomy" id="381761"/>
    <lineage>
        <taxon>Eukaryota</taxon>
        <taxon>Viridiplantae</taxon>
        <taxon>Chlorophyta</taxon>
        <taxon>core chlorophytes</taxon>
        <taxon>Trebouxiophyceae</taxon>
        <taxon>Trebouxiophyceae incertae sedis</taxon>
        <taxon>Elliptochloris clade</taxon>
        <taxon>Elliptochloris</taxon>
    </lineage>
</organism>
<keyword evidence="7 8" id="KW-0472">Membrane</keyword>
<protein>
    <submittedName>
        <fullName evidence="9">Uncharacterized protein</fullName>
    </submittedName>
</protein>
<evidence type="ECO:0000256" key="1">
    <source>
        <dbReference type="ARBA" id="ARBA00004477"/>
    </source>
</evidence>
<comment type="similarity">
    <text evidence="2">Belongs to the nucleotide-sugar transporter family. UDP-galactose:UMP antiporter (TC 2.A.7.11) subfamily.</text>
</comment>
<proteinExistence type="inferred from homology"/>
<comment type="subcellular location">
    <subcellularLocation>
        <location evidence="1">Endoplasmic reticulum membrane</location>
        <topology evidence="1">Multi-pass membrane protein</topology>
    </subcellularLocation>
</comment>
<dbReference type="GO" id="GO:0005459">
    <property type="term" value="F:UDP-galactose transmembrane transporter activity"/>
    <property type="evidence" value="ECO:0007669"/>
    <property type="project" value="TreeGrafter"/>
</dbReference>
<gene>
    <name evidence="9" type="ORF">WJX81_000489</name>
</gene>
<evidence type="ECO:0000256" key="3">
    <source>
        <dbReference type="ARBA" id="ARBA00022448"/>
    </source>
</evidence>
<dbReference type="GO" id="GO:0005789">
    <property type="term" value="C:endoplasmic reticulum membrane"/>
    <property type="evidence" value="ECO:0007669"/>
    <property type="project" value="UniProtKB-SubCell"/>
</dbReference>
<comment type="caution">
    <text evidence="9">The sequence shown here is derived from an EMBL/GenBank/DDBJ whole genome shotgun (WGS) entry which is preliminary data.</text>
</comment>
<feature type="transmembrane region" description="Helical" evidence="8">
    <location>
        <begin position="48"/>
        <end position="69"/>
    </location>
</feature>
<feature type="transmembrane region" description="Helical" evidence="8">
    <location>
        <begin position="243"/>
        <end position="261"/>
    </location>
</feature>
<dbReference type="Proteomes" id="UP001445335">
    <property type="component" value="Unassembled WGS sequence"/>
</dbReference>
<keyword evidence="6 8" id="KW-1133">Transmembrane helix</keyword>
<dbReference type="EMBL" id="JALJOU010000102">
    <property type="protein sequence ID" value="KAK9821412.1"/>
    <property type="molecule type" value="Genomic_DNA"/>
</dbReference>
<evidence type="ECO:0000256" key="8">
    <source>
        <dbReference type="SAM" id="Phobius"/>
    </source>
</evidence>
<feature type="transmembrane region" description="Helical" evidence="8">
    <location>
        <begin position="6"/>
        <end position="27"/>
    </location>
</feature>
<dbReference type="AlphaFoldDB" id="A0AAW1QIW3"/>
<dbReference type="Pfam" id="PF08449">
    <property type="entry name" value="UAA"/>
    <property type="match status" value="1"/>
</dbReference>
<evidence type="ECO:0000256" key="5">
    <source>
        <dbReference type="ARBA" id="ARBA00022824"/>
    </source>
</evidence>
<dbReference type="PANTHER" id="PTHR10778:SF10">
    <property type="entry name" value="SOLUTE CARRIER FAMILY 35 MEMBER B1"/>
    <property type="match status" value="1"/>
</dbReference>